<protein>
    <recommendedName>
        <fullName evidence="1">CMP/dCMP-type deaminase domain-containing protein</fullName>
    </recommendedName>
</protein>
<organism evidence="2 3">
    <name type="scientific">Onchocerca flexuosa</name>
    <dbReference type="NCBI Taxonomy" id="387005"/>
    <lineage>
        <taxon>Eukaryota</taxon>
        <taxon>Metazoa</taxon>
        <taxon>Ecdysozoa</taxon>
        <taxon>Nematoda</taxon>
        <taxon>Chromadorea</taxon>
        <taxon>Rhabditida</taxon>
        <taxon>Spirurina</taxon>
        <taxon>Spiruromorpha</taxon>
        <taxon>Filarioidea</taxon>
        <taxon>Onchocercidae</taxon>
        <taxon>Onchocerca</taxon>
    </lineage>
</organism>
<evidence type="ECO:0000259" key="1">
    <source>
        <dbReference type="PROSITE" id="PS51747"/>
    </source>
</evidence>
<dbReference type="PANTHER" id="PTHR11079:SF179">
    <property type="entry name" value="TRNA(ADENINE(34)) DEAMINASE, CHLOROPLASTIC"/>
    <property type="match status" value="1"/>
</dbReference>
<keyword evidence="3" id="KW-1185">Reference proteome</keyword>
<proteinExistence type="predicted"/>
<dbReference type="InterPro" id="IPR016193">
    <property type="entry name" value="Cytidine_deaminase-like"/>
</dbReference>
<evidence type="ECO:0000313" key="2">
    <source>
        <dbReference type="EMBL" id="OZC07968.1"/>
    </source>
</evidence>
<dbReference type="InterPro" id="IPR058535">
    <property type="entry name" value="MafB19-deam"/>
</dbReference>
<dbReference type="Proteomes" id="UP000242913">
    <property type="component" value="Unassembled WGS sequence"/>
</dbReference>
<dbReference type="PANTHER" id="PTHR11079">
    <property type="entry name" value="CYTOSINE DEAMINASE FAMILY MEMBER"/>
    <property type="match status" value="1"/>
</dbReference>
<name>A0A238BTS4_9BILA</name>
<sequence length="72" mass="7964">MHDDPTAHAEMLAIRRACRLLSTLILCDVDMFVTLESCAMCAQVISFARVRRVYFGAYNPKGGGIENKCLIG</sequence>
<feature type="domain" description="CMP/dCMP-type deaminase" evidence="1">
    <location>
        <begin position="1"/>
        <end position="66"/>
    </location>
</feature>
<dbReference type="OrthoDB" id="408702at2759"/>
<dbReference type="Pfam" id="PF14437">
    <property type="entry name" value="MafB19-deam"/>
    <property type="match status" value="1"/>
</dbReference>
<dbReference type="AlphaFoldDB" id="A0A238BTS4"/>
<dbReference type="EMBL" id="KZ270017">
    <property type="protein sequence ID" value="OZC07968.1"/>
    <property type="molecule type" value="Genomic_DNA"/>
</dbReference>
<reference evidence="2 3" key="1">
    <citation type="submission" date="2015-12" db="EMBL/GenBank/DDBJ databases">
        <title>Draft genome of the nematode, Onchocerca flexuosa.</title>
        <authorList>
            <person name="Mitreva M."/>
        </authorList>
    </citation>
    <scope>NUCLEOTIDE SEQUENCE [LARGE SCALE GENOMIC DNA]</scope>
    <source>
        <strain evidence="2">Red Deer</strain>
    </source>
</reference>
<dbReference type="PROSITE" id="PS51747">
    <property type="entry name" value="CYT_DCMP_DEAMINASES_2"/>
    <property type="match status" value="1"/>
</dbReference>
<gene>
    <name evidence="2" type="ORF">X798_04964</name>
</gene>
<evidence type="ECO:0000313" key="3">
    <source>
        <dbReference type="Proteomes" id="UP000242913"/>
    </source>
</evidence>
<accession>A0A238BTS4</accession>
<dbReference type="Gene3D" id="3.40.140.10">
    <property type="entry name" value="Cytidine Deaminase, domain 2"/>
    <property type="match status" value="1"/>
</dbReference>
<dbReference type="SUPFAM" id="SSF53927">
    <property type="entry name" value="Cytidine deaminase-like"/>
    <property type="match status" value="1"/>
</dbReference>
<dbReference type="GO" id="GO:0052717">
    <property type="term" value="F:tRNA-specific adenosine-34 deaminase activity"/>
    <property type="evidence" value="ECO:0007669"/>
    <property type="project" value="UniProtKB-EC"/>
</dbReference>
<dbReference type="CDD" id="cd01285">
    <property type="entry name" value="nucleoside_deaminase"/>
    <property type="match status" value="1"/>
</dbReference>
<dbReference type="GO" id="GO:0002100">
    <property type="term" value="P:tRNA wobble adenosine to inosine editing"/>
    <property type="evidence" value="ECO:0007669"/>
    <property type="project" value="InterPro"/>
</dbReference>
<dbReference type="GO" id="GO:0046872">
    <property type="term" value="F:metal ion binding"/>
    <property type="evidence" value="ECO:0007669"/>
    <property type="project" value="UniProtKB-KW"/>
</dbReference>
<dbReference type="InterPro" id="IPR002125">
    <property type="entry name" value="CMP_dCMP_dom"/>
</dbReference>